<dbReference type="InterPro" id="IPR036291">
    <property type="entry name" value="NAD(P)-bd_dom_sf"/>
</dbReference>
<organism evidence="2 4">
    <name type="scientific">Labedella gwakjiensis</name>
    <dbReference type="NCBI Taxonomy" id="390269"/>
    <lineage>
        <taxon>Bacteria</taxon>
        <taxon>Bacillati</taxon>
        <taxon>Actinomycetota</taxon>
        <taxon>Actinomycetes</taxon>
        <taxon>Micrococcales</taxon>
        <taxon>Microbacteriaceae</taxon>
        <taxon>Labedella</taxon>
    </lineage>
</organism>
<dbReference type="GO" id="GO:0016491">
    <property type="term" value="F:oxidoreductase activity"/>
    <property type="evidence" value="ECO:0007669"/>
    <property type="project" value="InterPro"/>
</dbReference>
<reference evidence="3 5" key="2">
    <citation type="submission" date="2018-12" db="EMBL/GenBank/DDBJ databases">
        <authorList>
            <person name="hu s."/>
            <person name="Xu Y."/>
            <person name="Xu B."/>
            <person name="Li F."/>
        </authorList>
    </citation>
    <scope>NUCLEOTIDE SEQUENCE [LARGE SCALE GENOMIC DNA]</scope>
    <source>
        <strain evidence="3 5">KSW2-17</strain>
    </source>
</reference>
<dbReference type="PANTHER" id="PTHR43482">
    <property type="entry name" value="PROTEIN AST1-RELATED"/>
    <property type="match status" value="1"/>
</dbReference>
<sequence>MAHTWIARDFGGLDVFDFVEEEVAPPGPGEVTIDVFAAGMNPADYKHIAMGGDPSDLPIHVGYEVAGILSAVGPDTEIASGGGADGDEVLAFRIRGGYSDSVTVPAKDVFAKPESLDFPEAANLLLAGTTAAEMLDVTGAKAGETILVHGASGAVGVSVLQQARLFGIRVIGTASDANMGVVMRYGGEHVVYGDGLEERVRDLAAGPIAASLDCVGTDEAIDVSLALVPDRSRIVSIANFERAERDGYRVIMGRFPASAVFRDRVRAHLIELAGRGDLVVPIARTFPLAEAREAMRFLADQHPGGKLALLP</sequence>
<dbReference type="CDD" id="cd05289">
    <property type="entry name" value="MDR_like_2"/>
    <property type="match status" value="1"/>
</dbReference>
<dbReference type="SMART" id="SM00829">
    <property type="entry name" value="PKS_ER"/>
    <property type="match status" value="1"/>
</dbReference>
<dbReference type="EMBL" id="RZGY01000001">
    <property type="protein sequence ID" value="RUQ86278.1"/>
    <property type="molecule type" value="Genomic_DNA"/>
</dbReference>
<feature type="domain" description="Enoyl reductase (ER)" evidence="1">
    <location>
        <begin position="11"/>
        <end position="309"/>
    </location>
</feature>
<dbReference type="RefSeq" id="WP_106564185.1">
    <property type="nucleotide sequence ID" value="NZ_PYAU01000001.1"/>
</dbReference>
<comment type="caution">
    <text evidence="2">The sequence shown here is derived from an EMBL/GenBank/DDBJ whole genome shotgun (WGS) entry which is preliminary data.</text>
</comment>
<dbReference type="Pfam" id="PF08240">
    <property type="entry name" value="ADH_N"/>
    <property type="match status" value="1"/>
</dbReference>
<proteinExistence type="predicted"/>
<dbReference type="InterPro" id="IPR011032">
    <property type="entry name" value="GroES-like_sf"/>
</dbReference>
<dbReference type="InterPro" id="IPR020843">
    <property type="entry name" value="ER"/>
</dbReference>
<evidence type="ECO:0000313" key="3">
    <source>
        <dbReference type="EMBL" id="RUQ86278.1"/>
    </source>
</evidence>
<name>A0A2P8GZA9_9MICO</name>
<dbReference type="PANTHER" id="PTHR43482:SF1">
    <property type="entry name" value="PROTEIN AST1-RELATED"/>
    <property type="match status" value="1"/>
</dbReference>
<protein>
    <submittedName>
        <fullName evidence="3">NADP-dependent oxidoreductase</fullName>
    </submittedName>
    <submittedName>
        <fullName evidence="2">NADPH:quinone reductase-like Zn-dependent oxidoreductase</fullName>
    </submittedName>
</protein>
<dbReference type="AlphaFoldDB" id="A0A2P8GZA9"/>
<dbReference type="Proteomes" id="UP000268291">
    <property type="component" value="Unassembled WGS sequence"/>
</dbReference>
<evidence type="ECO:0000259" key="1">
    <source>
        <dbReference type="SMART" id="SM00829"/>
    </source>
</evidence>
<dbReference type="OrthoDB" id="9801186at2"/>
<dbReference type="Gene3D" id="3.40.50.720">
    <property type="entry name" value="NAD(P)-binding Rossmann-like Domain"/>
    <property type="match status" value="1"/>
</dbReference>
<dbReference type="Proteomes" id="UP000241203">
    <property type="component" value="Unassembled WGS sequence"/>
</dbReference>
<dbReference type="InterPro" id="IPR052585">
    <property type="entry name" value="Lipid_raft_assoc_Zn_ADH"/>
</dbReference>
<keyword evidence="5" id="KW-1185">Reference proteome</keyword>
<dbReference type="InterPro" id="IPR013154">
    <property type="entry name" value="ADH-like_N"/>
</dbReference>
<gene>
    <name evidence="2" type="ORF">CLV49_2935</name>
    <name evidence="3" type="ORF">ELQ93_04575</name>
</gene>
<dbReference type="SUPFAM" id="SSF50129">
    <property type="entry name" value="GroES-like"/>
    <property type="match status" value="1"/>
</dbReference>
<dbReference type="EMBL" id="PYAU01000001">
    <property type="protein sequence ID" value="PSL39301.1"/>
    <property type="molecule type" value="Genomic_DNA"/>
</dbReference>
<accession>A0A2P8GZA9</accession>
<dbReference type="SUPFAM" id="SSF51735">
    <property type="entry name" value="NAD(P)-binding Rossmann-fold domains"/>
    <property type="match status" value="1"/>
</dbReference>
<dbReference type="Gene3D" id="3.90.180.10">
    <property type="entry name" value="Medium-chain alcohol dehydrogenases, catalytic domain"/>
    <property type="match status" value="1"/>
</dbReference>
<reference evidence="2 4" key="1">
    <citation type="submission" date="2018-03" db="EMBL/GenBank/DDBJ databases">
        <title>Genomic Encyclopedia of Archaeal and Bacterial Type Strains, Phase II (KMG-II): from individual species to whole genera.</title>
        <authorList>
            <person name="Goeker M."/>
        </authorList>
    </citation>
    <scope>NUCLEOTIDE SEQUENCE [LARGE SCALE GENOMIC DNA]</scope>
    <source>
        <strain evidence="2 4">DSM 21548</strain>
    </source>
</reference>
<dbReference type="Pfam" id="PF13602">
    <property type="entry name" value="ADH_zinc_N_2"/>
    <property type="match status" value="1"/>
</dbReference>
<evidence type="ECO:0000313" key="4">
    <source>
        <dbReference type="Proteomes" id="UP000241203"/>
    </source>
</evidence>
<evidence type="ECO:0000313" key="5">
    <source>
        <dbReference type="Proteomes" id="UP000268291"/>
    </source>
</evidence>
<evidence type="ECO:0000313" key="2">
    <source>
        <dbReference type="EMBL" id="PSL39301.1"/>
    </source>
</evidence>